<feature type="coiled-coil region" evidence="1">
    <location>
        <begin position="63"/>
        <end position="90"/>
    </location>
</feature>
<protein>
    <submittedName>
        <fullName evidence="2">Uncharacterized protein</fullName>
    </submittedName>
</protein>
<evidence type="ECO:0000313" key="2">
    <source>
        <dbReference type="EMBL" id="CUG87075.1"/>
    </source>
</evidence>
<sequence>MFRFSRMRACAAANASCPCVSEFQKYKTQIGAGVGAVVVGVWMLASAKARKSYDQEKQRNERIVVIEETINNQSQSIKRLQQDLKVAQTAVLGQETTLRKLSDSLIALEKSFLTRAEELAKAVDAAGKSVVDTNRRSEHELSSHRTRLAELHASRAETEARLRIFEKQVQQCREVPAPPPALVVPAAVIATQTEEETVVPVVVQPVVVAVVEVAATNDSPSA</sequence>
<gene>
    <name evidence="2" type="ORF">BSAL_08205</name>
</gene>
<evidence type="ECO:0000313" key="3">
    <source>
        <dbReference type="Proteomes" id="UP000051952"/>
    </source>
</evidence>
<proteinExistence type="predicted"/>
<accession>A0A0S4JFA4</accession>
<feature type="coiled-coil region" evidence="1">
    <location>
        <begin position="148"/>
        <end position="175"/>
    </location>
</feature>
<evidence type="ECO:0000256" key="1">
    <source>
        <dbReference type="SAM" id="Coils"/>
    </source>
</evidence>
<dbReference type="EMBL" id="CYKH01001430">
    <property type="protein sequence ID" value="CUG87075.1"/>
    <property type="molecule type" value="Genomic_DNA"/>
</dbReference>
<dbReference type="AlphaFoldDB" id="A0A0S4JFA4"/>
<keyword evidence="1" id="KW-0175">Coiled coil</keyword>
<name>A0A0S4JFA4_BODSA</name>
<reference evidence="3" key="1">
    <citation type="submission" date="2015-09" db="EMBL/GenBank/DDBJ databases">
        <authorList>
            <consortium name="Pathogen Informatics"/>
        </authorList>
    </citation>
    <scope>NUCLEOTIDE SEQUENCE [LARGE SCALE GENOMIC DNA]</scope>
    <source>
        <strain evidence="3">Lake Konstanz</strain>
    </source>
</reference>
<dbReference type="VEuPathDB" id="TriTrypDB:BSAL_08205"/>
<dbReference type="Proteomes" id="UP000051952">
    <property type="component" value="Unassembled WGS sequence"/>
</dbReference>
<keyword evidence="3" id="KW-1185">Reference proteome</keyword>
<organism evidence="2 3">
    <name type="scientific">Bodo saltans</name>
    <name type="common">Flagellated protozoan</name>
    <dbReference type="NCBI Taxonomy" id="75058"/>
    <lineage>
        <taxon>Eukaryota</taxon>
        <taxon>Discoba</taxon>
        <taxon>Euglenozoa</taxon>
        <taxon>Kinetoplastea</taxon>
        <taxon>Metakinetoplastina</taxon>
        <taxon>Eubodonida</taxon>
        <taxon>Bodonidae</taxon>
        <taxon>Bodo</taxon>
    </lineage>
</organism>